<evidence type="ECO:0000256" key="1">
    <source>
        <dbReference type="SAM" id="MobiDB-lite"/>
    </source>
</evidence>
<reference evidence="2" key="1">
    <citation type="journal article" date="2009" name="Rice">
        <title>De Novo Next Generation Sequencing of Plant Genomes.</title>
        <authorList>
            <person name="Rounsley S."/>
            <person name="Marri P.R."/>
            <person name="Yu Y."/>
            <person name="He R."/>
            <person name="Sisneros N."/>
            <person name="Goicoechea J.L."/>
            <person name="Lee S.J."/>
            <person name="Angelova A."/>
            <person name="Kudrna D."/>
            <person name="Luo M."/>
            <person name="Affourtit J."/>
            <person name="Desany B."/>
            <person name="Knight J."/>
            <person name="Niazi F."/>
            <person name="Egholm M."/>
            <person name="Wing R.A."/>
        </authorList>
    </citation>
    <scope>NUCLEOTIDE SEQUENCE [LARGE SCALE GENOMIC DNA]</scope>
    <source>
        <strain evidence="2">cv. IRGC 105608</strain>
    </source>
</reference>
<protein>
    <submittedName>
        <fullName evidence="2">Uncharacterized protein</fullName>
    </submittedName>
</protein>
<evidence type="ECO:0000313" key="3">
    <source>
        <dbReference type="Proteomes" id="UP000026960"/>
    </source>
</evidence>
<feature type="compositionally biased region" description="Basic residues" evidence="1">
    <location>
        <begin position="79"/>
        <end position="88"/>
    </location>
</feature>
<keyword evidence="3" id="KW-1185">Reference proteome</keyword>
<evidence type="ECO:0000313" key="2">
    <source>
        <dbReference type="EnsemblPlants" id="OBART04G12810.1"/>
    </source>
</evidence>
<dbReference type="AlphaFoldDB" id="A0A0D3FVX3"/>
<feature type="region of interest" description="Disordered" evidence="1">
    <location>
        <begin position="17"/>
        <end position="93"/>
    </location>
</feature>
<dbReference type="HOGENOM" id="CLU_1941312_0_0_1"/>
<dbReference type="PaxDb" id="65489-OBART04G12810.1"/>
<dbReference type="Proteomes" id="UP000026960">
    <property type="component" value="Chromosome 4"/>
</dbReference>
<name>A0A0D3FVX3_9ORYZ</name>
<dbReference type="Gramene" id="OBART04G12810.1">
    <property type="protein sequence ID" value="OBART04G12810.1"/>
    <property type="gene ID" value="OBART04G12810"/>
</dbReference>
<reference evidence="2" key="2">
    <citation type="submission" date="2015-03" db="UniProtKB">
        <authorList>
            <consortium name="EnsemblPlants"/>
        </authorList>
    </citation>
    <scope>IDENTIFICATION</scope>
</reference>
<feature type="compositionally biased region" description="Basic and acidic residues" evidence="1">
    <location>
        <begin position="55"/>
        <end position="64"/>
    </location>
</feature>
<accession>A0A0D3FVX3</accession>
<sequence>MDGENPSFSRCVAVVVSSDEMMTSSGGGRCPEPGEADEELVSECSDGGEDGGEGTQRKSERVRQQVEWLAGAEEDERSRIKRPKPQRQKVKETPALRVDECSNAAARCYRRPLFSELWKEGEGRKRRKEG</sequence>
<proteinExistence type="predicted"/>
<dbReference type="EnsemblPlants" id="OBART04G12810.1">
    <property type="protein sequence ID" value="OBART04G12810.1"/>
    <property type="gene ID" value="OBART04G12810"/>
</dbReference>
<feature type="compositionally biased region" description="Acidic residues" evidence="1">
    <location>
        <begin position="34"/>
        <end position="52"/>
    </location>
</feature>
<organism evidence="2">
    <name type="scientific">Oryza barthii</name>
    <dbReference type="NCBI Taxonomy" id="65489"/>
    <lineage>
        <taxon>Eukaryota</taxon>
        <taxon>Viridiplantae</taxon>
        <taxon>Streptophyta</taxon>
        <taxon>Embryophyta</taxon>
        <taxon>Tracheophyta</taxon>
        <taxon>Spermatophyta</taxon>
        <taxon>Magnoliopsida</taxon>
        <taxon>Liliopsida</taxon>
        <taxon>Poales</taxon>
        <taxon>Poaceae</taxon>
        <taxon>BOP clade</taxon>
        <taxon>Oryzoideae</taxon>
        <taxon>Oryzeae</taxon>
        <taxon>Oryzinae</taxon>
        <taxon>Oryza</taxon>
    </lineage>
</organism>